<sequence>MKRFFYLLIVLLLGGAVAQAQNKKVNETKQAEEALKRANKLFDNEKYGRAIEMYKDLLGTVASGQVVFADRKDELGAHLRLGLCYLYGDEQSLALQPLKQAHLINPDFSPILDFHLGDAYVYNRKYMEAVQSYQSAIDKTKKDDGKKYLELLHDRVLKEDFVKVSNKRIKEAKNAKELMGTPLMARIHNLGPKINTKANEYAPIISQDNSILIFTGSHDKNEHEDVLISHTKNRTWNAKEPWHHFNSKRHESAVFLSLDGSRILVYQDRGNGNLYESSLNYSTKSTASEFSGGNSTITGVGKGKKRRKRKKRRSKNLKDVKGSVSASAKSKDGWSKPKSLGKHINSKYRETSGCLSPDGNTLFFTSDRPGGLGGLDIYMSVKDKKGRWGKPVNLGSKVNTPHDEEAPFMHADGKTLYFSSTGHNSMGGFDIFKSAVNNGKDFSQAENMGSPINSQSNDMYFVSNDKGHAVAYFSSDRPGGVGGKDLYRVIMNPGSRQKITEGALLSYRVFFMYKKAEMHKKSLPAAKALLTFLKNNPGVSIEVSGHTDDVGSNSNNVALSQQRANVVYNWLVSKGIEKERLVKKGYGAKVPIIPNETNYARIVNRRTDFRVVSVTQQ</sequence>
<evidence type="ECO:0000256" key="2">
    <source>
        <dbReference type="ARBA" id="ARBA00023136"/>
    </source>
</evidence>
<dbReference type="CDD" id="cd07185">
    <property type="entry name" value="OmpA_C-like"/>
    <property type="match status" value="1"/>
</dbReference>
<dbReference type="InterPro" id="IPR011042">
    <property type="entry name" value="6-blade_b-propeller_TolB-like"/>
</dbReference>
<keyword evidence="3" id="KW-0998">Cell outer membrane</keyword>
<dbReference type="SUPFAM" id="SSF103088">
    <property type="entry name" value="OmpA-like"/>
    <property type="match status" value="1"/>
</dbReference>
<feature type="signal peptide" evidence="7">
    <location>
        <begin position="1"/>
        <end position="20"/>
    </location>
</feature>
<keyword evidence="10" id="KW-1185">Reference proteome</keyword>
<feature type="chain" id="PRO_5002641492" evidence="7">
    <location>
        <begin position="21"/>
        <end position="617"/>
    </location>
</feature>
<reference evidence="9 10" key="1">
    <citation type="submission" date="2007-01" db="EMBL/GenBank/DDBJ databases">
        <authorList>
            <person name="Haygood M."/>
            <person name="Podell S."/>
            <person name="Anderson C."/>
            <person name="Hopkinson B."/>
            <person name="Roe K."/>
            <person name="Barbeau K."/>
            <person name="Gaasterland T."/>
            <person name="Ferriera S."/>
            <person name="Johnson J."/>
            <person name="Kravitz S."/>
            <person name="Beeson K."/>
            <person name="Sutton G."/>
            <person name="Rogers Y.-H."/>
            <person name="Friedman R."/>
            <person name="Frazier M."/>
            <person name="Venter J.C."/>
        </authorList>
    </citation>
    <scope>NUCLEOTIDE SEQUENCE [LARGE SCALE GENOMIC DNA]</scope>
    <source>
        <strain evidence="9 10">ATCC 23134</strain>
    </source>
</reference>
<evidence type="ECO:0000256" key="6">
    <source>
        <dbReference type="SAM" id="MobiDB-lite"/>
    </source>
</evidence>
<dbReference type="InterPro" id="IPR006665">
    <property type="entry name" value="OmpA-like"/>
</dbReference>
<feature type="repeat" description="TPR" evidence="4">
    <location>
        <begin position="110"/>
        <end position="143"/>
    </location>
</feature>
<feature type="compositionally biased region" description="Basic residues" evidence="6">
    <location>
        <begin position="302"/>
        <end position="315"/>
    </location>
</feature>
<accession>A1ZCE2</accession>
<dbReference type="InterPro" id="IPR011659">
    <property type="entry name" value="WD40"/>
</dbReference>
<keyword evidence="2 5" id="KW-0472">Membrane</keyword>
<dbReference type="InterPro" id="IPR019734">
    <property type="entry name" value="TPR_rpt"/>
</dbReference>
<dbReference type="InterPro" id="IPR011990">
    <property type="entry name" value="TPR-like_helical_dom_sf"/>
</dbReference>
<evidence type="ECO:0000256" key="4">
    <source>
        <dbReference type="PROSITE-ProRule" id="PRU00339"/>
    </source>
</evidence>
<comment type="caution">
    <text evidence="9">The sequence shown here is derived from an EMBL/GenBank/DDBJ whole genome shotgun (WGS) entry which is preliminary data.</text>
</comment>
<dbReference type="SUPFAM" id="SSF48452">
    <property type="entry name" value="TPR-like"/>
    <property type="match status" value="1"/>
</dbReference>
<evidence type="ECO:0000313" key="9">
    <source>
        <dbReference type="EMBL" id="EAY31944.1"/>
    </source>
</evidence>
<dbReference type="PANTHER" id="PTHR30329">
    <property type="entry name" value="STATOR ELEMENT OF FLAGELLAR MOTOR COMPLEX"/>
    <property type="match status" value="1"/>
</dbReference>
<keyword evidence="7" id="KW-0732">Signal</keyword>
<proteinExistence type="predicted"/>
<gene>
    <name evidence="9" type="ORF">M23134_01973</name>
</gene>
<evidence type="ECO:0000256" key="5">
    <source>
        <dbReference type="PROSITE-ProRule" id="PRU00473"/>
    </source>
</evidence>
<evidence type="ECO:0000256" key="1">
    <source>
        <dbReference type="ARBA" id="ARBA00004442"/>
    </source>
</evidence>
<dbReference type="InterPro" id="IPR050330">
    <property type="entry name" value="Bact_OuterMem_StrucFunc"/>
</dbReference>
<dbReference type="PANTHER" id="PTHR30329:SF21">
    <property type="entry name" value="LIPOPROTEIN YIAD-RELATED"/>
    <property type="match status" value="1"/>
</dbReference>
<evidence type="ECO:0000313" key="10">
    <source>
        <dbReference type="Proteomes" id="UP000004095"/>
    </source>
</evidence>
<protein>
    <submittedName>
        <fullName evidence="9">Outer membrane protein OmpA family</fullName>
    </submittedName>
</protein>
<keyword evidence="4" id="KW-0802">TPR repeat</keyword>
<dbReference type="EMBL" id="AAWS01000001">
    <property type="protein sequence ID" value="EAY31944.1"/>
    <property type="molecule type" value="Genomic_DNA"/>
</dbReference>
<dbReference type="RefSeq" id="WP_002692787.1">
    <property type="nucleotide sequence ID" value="NZ_AAWS01000001.1"/>
</dbReference>
<dbReference type="Proteomes" id="UP000004095">
    <property type="component" value="Unassembled WGS sequence"/>
</dbReference>
<dbReference type="eggNOG" id="COG2885">
    <property type="taxonomic scope" value="Bacteria"/>
</dbReference>
<feature type="domain" description="OmpA-like" evidence="8">
    <location>
        <begin position="498"/>
        <end position="615"/>
    </location>
</feature>
<dbReference type="Gene3D" id="1.25.40.10">
    <property type="entry name" value="Tetratricopeptide repeat domain"/>
    <property type="match status" value="1"/>
</dbReference>
<dbReference type="Gene3D" id="3.30.1330.60">
    <property type="entry name" value="OmpA-like domain"/>
    <property type="match status" value="1"/>
</dbReference>
<dbReference type="Pfam" id="PF00691">
    <property type="entry name" value="OmpA"/>
    <property type="match status" value="1"/>
</dbReference>
<dbReference type="eggNOG" id="COG0823">
    <property type="taxonomic scope" value="Bacteria"/>
</dbReference>
<dbReference type="PROSITE" id="PS51123">
    <property type="entry name" value="OMPA_2"/>
    <property type="match status" value="1"/>
</dbReference>
<evidence type="ECO:0000256" key="7">
    <source>
        <dbReference type="SAM" id="SignalP"/>
    </source>
</evidence>
<feature type="region of interest" description="Disordered" evidence="6">
    <location>
        <begin position="290"/>
        <end position="341"/>
    </location>
</feature>
<name>A1ZCE2_MICM2</name>
<dbReference type="GO" id="GO:0009279">
    <property type="term" value="C:cell outer membrane"/>
    <property type="evidence" value="ECO:0007669"/>
    <property type="project" value="UniProtKB-SubCell"/>
</dbReference>
<organism evidence="9 10">
    <name type="scientific">Microscilla marina ATCC 23134</name>
    <dbReference type="NCBI Taxonomy" id="313606"/>
    <lineage>
        <taxon>Bacteria</taxon>
        <taxon>Pseudomonadati</taxon>
        <taxon>Bacteroidota</taxon>
        <taxon>Cytophagia</taxon>
        <taxon>Cytophagales</taxon>
        <taxon>Microscillaceae</taxon>
        <taxon>Microscilla</taxon>
    </lineage>
</organism>
<dbReference type="Gene3D" id="2.120.10.30">
    <property type="entry name" value="TolB, C-terminal domain"/>
    <property type="match status" value="1"/>
</dbReference>
<dbReference type="AlphaFoldDB" id="A1ZCE2"/>
<comment type="subcellular location">
    <subcellularLocation>
        <location evidence="1">Cell outer membrane</location>
    </subcellularLocation>
</comment>
<dbReference type="PROSITE" id="PS50005">
    <property type="entry name" value="TPR"/>
    <property type="match status" value="1"/>
</dbReference>
<dbReference type="OrthoDB" id="1488841at2"/>
<dbReference type="InterPro" id="IPR036737">
    <property type="entry name" value="OmpA-like_sf"/>
</dbReference>
<dbReference type="SUPFAM" id="SSF82171">
    <property type="entry name" value="DPP6 N-terminal domain-like"/>
    <property type="match status" value="1"/>
</dbReference>
<evidence type="ECO:0000259" key="8">
    <source>
        <dbReference type="PROSITE" id="PS51123"/>
    </source>
</evidence>
<dbReference type="InterPro" id="IPR006664">
    <property type="entry name" value="OMP_bac"/>
</dbReference>
<evidence type="ECO:0000256" key="3">
    <source>
        <dbReference type="ARBA" id="ARBA00023237"/>
    </source>
</evidence>
<dbReference type="Pfam" id="PF07676">
    <property type="entry name" value="PD40"/>
    <property type="match status" value="3"/>
</dbReference>
<dbReference type="PRINTS" id="PR01021">
    <property type="entry name" value="OMPADOMAIN"/>
</dbReference>